<gene>
    <name evidence="1" type="ORF">AFUS01_LOCUS29898</name>
</gene>
<dbReference type="Proteomes" id="UP000708208">
    <property type="component" value="Unassembled WGS sequence"/>
</dbReference>
<evidence type="ECO:0000313" key="1">
    <source>
        <dbReference type="EMBL" id="CAG7819451.1"/>
    </source>
</evidence>
<keyword evidence="2" id="KW-1185">Reference proteome</keyword>
<comment type="caution">
    <text evidence="1">The sequence shown here is derived from an EMBL/GenBank/DDBJ whole genome shotgun (WGS) entry which is preliminary data.</text>
</comment>
<dbReference type="EMBL" id="CAJVCH010450478">
    <property type="protein sequence ID" value="CAG7819451.1"/>
    <property type="molecule type" value="Genomic_DNA"/>
</dbReference>
<reference evidence="1" key="1">
    <citation type="submission" date="2021-06" db="EMBL/GenBank/DDBJ databases">
        <authorList>
            <person name="Hodson N. C."/>
            <person name="Mongue J. A."/>
            <person name="Jaron S. K."/>
        </authorList>
    </citation>
    <scope>NUCLEOTIDE SEQUENCE</scope>
</reference>
<sequence length="10" mass="1156">TDSRIESYEG</sequence>
<evidence type="ECO:0000313" key="2">
    <source>
        <dbReference type="Proteomes" id="UP000708208"/>
    </source>
</evidence>
<accession>A0A8J2KK02</accession>
<feature type="non-terminal residue" evidence="1">
    <location>
        <position position="10"/>
    </location>
</feature>
<organism evidence="1 2">
    <name type="scientific">Allacma fusca</name>
    <dbReference type="NCBI Taxonomy" id="39272"/>
    <lineage>
        <taxon>Eukaryota</taxon>
        <taxon>Metazoa</taxon>
        <taxon>Ecdysozoa</taxon>
        <taxon>Arthropoda</taxon>
        <taxon>Hexapoda</taxon>
        <taxon>Collembola</taxon>
        <taxon>Symphypleona</taxon>
        <taxon>Sminthuridae</taxon>
        <taxon>Allacma</taxon>
    </lineage>
</organism>
<proteinExistence type="predicted"/>
<name>A0A8J2KK02_9HEXA</name>
<protein>
    <submittedName>
        <fullName evidence="1">Uncharacterized protein</fullName>
    </submittedName>
</protein>